<dbReference type="InterPro" id="IPR014535">
    <property type="entry name" value="Hpre_diP_synt_I"/>
</dbReference>
<comment type="caution">
    <text evidence="2">The sequence shown here is derived from an EMBL/GenBank/DDBJ whole genome shotgun (WGS) entry which is preliminary data.</text>
</comment>
<gene>
    <name evidence="2" type="ORF">IAC53_04575</name>
</gene>
<feature type="transmembrane region" description="Helical" evidence="1">
    <location>
        <begin position="48"/>
        <end position="65"/>
    </location>
</feature>
<evidence type="ECO:0000313" key="3">
    <source>
        <dbReference type="Proteomes" id="UP000824071"/>
    </source>
</evidence>
<feature type="transmembrane region" description="Helical" evidence="1">
    <location>
        <begin position="133"/>
        <end position="159"/>
    </location>
</feature>
<keyword evidence="1" id="KW-1133">Transmembrane helix</keyword>
<sequence>MKQNTYKLALTGLLGACAVALSYLESLLPTAGFLPPGAKPGFSNLANMFAAAALGPLPAFGIALLKAGFAAFTRGGTAGLMSLCGGLLSTAVMLLLFRRDKKLGYVGIGVVSAVCHNLGQLAVAAAMVGSRSVLLYLPALLLFGAAAGVLTGLVCRAALPALLRVLRRK</sequence>
<keyword evidence="1" id="KW-0472">Membrane</keyword>
<organism evidence="2 3">
    <name type="scientific">Candidatus Fimenecus excrementigallinarum</name>
    <dbReference type="NCBI Taxonomy" id="2840816"/>
    <lineage>
        <taxon>Bacteria</taxon>
        <taxon>Bacillati</taxon>
        <taxon>Bacillota</taxon>
        <taxon>Clostridia</taxon>
        <taxon>Candidatus Fimenecus</taxon>
    </lineage>
</organism>
<feature type="transmembrane region" description="Helical" evidence="1">
    <location>
        <begin position="77"/>
        <end position="97"/>
    </location>
</feature>
<protein>
    <submittedName>
        <fullName evidence="2">Gx transporter family protein</fullName>
    </submittedName>
</protein>
<dbReference type="AlphaFoldDB" id="A0A9D1IF73"/>
<evidence type="ECO:0000256" key="1">
    <source>
        <dbReference type="SAM" id="Phobius"/>
    </source>
</evidence>
<proteinExistence type="predicted"/>
<dbReference type="PIRSF" id="PIRSF027391">
    <property type="entry name" value="Hpre_diP_synt_I"/>
    <property type="match status" value="1"/>
</dbReference>
<dbReference type="EMBL" id="DVMW01000029">
    <property type="protein sequence ID" value="HIU35868.1"/>
    <property type="molecule type" value="Genomic_DNA"/>
</dbReference>
<name>A0A9D1IF73_9FIRM</name>
<accession>A0A9D1IF73</accession>
<reference evidence="2" key="2">
    <citation type="journal article" date="2021" name="PeerJ">
        <title>Extensive microbial diversity within the chicken gut microbiome revealed by metagenomics and culture.</title>
        <authorList>
            <person name="Gilroy R."/>
            <person name="Ravi A."/>
            <person name="Getino M."/>
            <person name="Pursley I."/>
            <person name="Horton D.L."/>
            <person name="Alikhan N.F."/>
            <person name="Baker D."/>
            <person name="Gharbi K."/>
            <person name="Hall N."/>
            <person name="Watson M."/>
            <person name="Adriaenssens E.M."/>
            <person name="Foster-Nyarko E."/>
            <person name="Jarju S."/>
            <person name="Secka A."/>
            <person name="Antonio M."/>
            <person name="Oren A."/>
            <person name="Chaudhuri R.R."/>
            <person name="La Ragione R."/>
            <person name="Hildebrand F."/>
            <person name="Pallen M.J."/>
        </authorList>
    </citation>
    <scope>NUCLEOTIDE SEQUENCE</scope>
    <source>
        <strain evidence="2">ChiGjej1B1-19959</strain>
    </source>
</reference>
<dbReference type="Gene3D" id="1.10.1760.20">
    <property type="match status" value="1"/>
</dbReference>
<dbReference type="InterPro" id="IPR010898">
    <property type="entry name" value="Hpre_diP_synth_I"/>
</dbReference>
<evidence type="ECO:0000313" key="2">
    <source>
        <dbReference type="EMBL" id="HIU35868.1"/>
    </source>
</evidence>
<dbReference type="Pfam" id="PF07456">
    <property type="entry name" value="Hpre_diP_synt_I"/>
    <property type="match status" value="1"/>
</dbReference>
<dbReference type="Proteomes" id="UP000824071">
    <property type="component" value="Unassembled WGS sequence"/>
</dbReference>
<reference evidence="2" key="1">
    <citation type="submission" date="2020-10" db="EMBL/GenBank/DDBJ databases">
        <authorList>
            <person name="Gilroy R."/>
        </authorList>
    </citation>
    <scope>NUCLEOTIDE SEQUENCE</scope>
    <source>
        <strain evidence="2">ChiGjej1B1-19959</strain>
    </source>
</reference>
<keyword evidence="1" id="KW-0812">Transmembrane</keyword>